<evidence type="ECO:0000256" key="1">
    <source>
        <dbReference type="ARBA" id="ARBA00004173"/>
    </source>
</evidence>
<evidence type="ECO:0000313" key="7">
    <source>
        <dbReference type="Proteomes" id="UP000826271"/>
    </source>
</evidence>
<keyword evidence="3" id="KW-0496">Mitochondrion</keyword>
<comment type="subcellular location">
    <subcellularLocation>
        <location evidence="1">Mitochondrion</location>
    </subcellularLocation>
</comment>
<dbReference type="GO" id="GO:0005739">
    <property type="term" value="C:mitochondrion"/>
    <property type="evidence" value="ECO:0007669"/>
    <property type="project" value="UniProtKB-SubCell"/>
</dbReference>
<evidence type="ECO:0000256" key="5">
    <source>
        <dbReference type="PIRSR" id="PIRSR627179-50"/>
    </source>
</evidence>
<feature type="disulfide bond" evidence="5">
    <location>
        <begin position="58"/>
        <end position="69"/>
    </location>
</feature>
<dbReference type="Proteomes" id="UP000826271">
    <property type="component" value="Unassembled WGS sequence"/>
</dbReference>
<accession>A0AAV6WE92</accession>
<evidence type="ECO:0000256" key="4">
    <source>
        <dbReference type="ARBA" id="ARBA00023157"/>
    </source>
</evidence>
<keyword evidence="7" id="KW-1185">Reference proteome</keyword>
<protein>
    <recommendedName>
        <fullName evidence="8">Cx9C motif-containing protein 4</fullName>
    </recommendedName>
</protein>
<name>A0AAV6WE92_9LAMI</name>
<evidence type="ECO:0000313" key="6">
    <source>
        <dbReference type="EMBL" id="KAG8368826.1"/>
    </source>
</evidence>
<dbReference type="PANTHER" id="PTHR15590:SF0">
    <property type="entry name" value="CX9C MOTIF-CONTAINING PROTEIN 4"/>
    <property type="match status" value="1"/>
</dbReference>
<evidence type="ECO:0000256" key="3">
    <source>
        <dbReference type="ARBA" id="ARBA00023128"/>
    </source>
</evidence>
<dbReference type="PANTHER" id="PTHR15590">
    <property type="entry name" value="CX9C MOTIF-CONTAINING PROTEIN 4"/>
    <property type="match status" value="1"/>
</dbReference>
<dbReference type="InterPro" id="IPR027179">
    <property type="entry name" value="CMC4"/>
</dbReference>
<comment type="caution">
    <text evidence="6">The sequence shown here is derived from an EMBL/GenBank/DDBJ whole genome shotgun (WGS) entry which is preliminary data.</text>
</comment>
<feature type="disulfide bond" evidence="5">
    <location>
        <begin position="48"/>
        <end position="79"/>
    </location>
</feature>
<comment type="similarity">
    <text evidence="2">Belongs to the CMC4 family.</text>
</comment>
<evidence type="ECO:0008006" key="8">
    <source>
        <dbReference type="Google" id="ProtNLM"/>
    </source>
</evidence>
<dbReference type="EMBL" id="WHWC01000015">
    <property type="protein sequence ID" value="KAG8368826.1"/>
    <property type="molecule type" value="Genomic_DNA"/>
</dbReference>
<sequence>MKWKNNHPSFKNRFTSKREVIKRKRRYIYIYIYREREREMAQPSKEPCKKQACDIQACLSKNNFLPQKCVKVIQLLQYCCEQCENKSTHCASVSGLLKQINK</sequence>
<evidence type="ECO:0000256" key="2">
    <source>
        <dbReference type="ARBA" id="ARBA00009858"/>
    </source>
</evidence>
<dbReference type="InterPro" id="IPR009069">
    <property type="entry name" value="Cys_alpha_HP_mot_SF"/>
</dbReference>
<organism evidence="6 7">
    <name type="scientific">Buddleja alternifolia</name>
    <dbReference type="NCBI Taxonomy" id="168488"/>
    <lineage>
        <taxon>Eukaryota</taxon>
        <taxon>Viridiplantae</taxon>
        <taxon>Streptophyta</taxon>
        <taxon>Embryophyta</taxon>
        <taxon>Tracheophyta</taxon>
        <taxon>Spermatophyta</taxon>
        <taxon>Magnoliopsida</taxon>
        <taxon>eudicotyledons</taxon>
        <taxon>Gunneridae</taxon>
        <taxon>Pentapetalae</taxon>
        <taxon>asterids</taxon>
        <taxon>lamiids</taxon>
        <taxon>Lamiales</taxon>
        <taxon>Scrophulariaceae</taxon>
        <taxon>Buddlejeae</taxon>
        <taxon>Buddleja</taxon>
    </lineage>
</organism>
<dbReference type="Pfam" id="PF08991">
    <property type="entry name" value="CMC4"/>
    <property type="match status" value="1"/>
</dbReference>
<proteinExistence type="inferred from homology"/>
<dbReference type="SUPFAM" id="SSF47072">
    <property type="entry name" value="Cysteine alpha-hairpin motif"/>
    <property type="match status" value="1"/>
</dbReference>
<dbReference type="AlphaFoldDB" id="A0AAV6WE92"/>
<reference evidence="6" key="1">
    <citation type="submission" date="2019-10" db="EMBL/GenBank/DDBJ databases">
        <authorList>
            <person name="Zhang R."/>
            <person name="Pan Y."/>
            <person name="Wang J."/>
            <person name="Ma R."/>
            <person name="Yu S."/>
        </authorList>
    </citation>
    <scope>NUCLEOTIDE SEQUENCE</scope>
    <source>
        <strain evidence="6">LA-IB0</strain>
        <tissue evidence="6">Leaf</tissue>
    </source>
</reference>
<feature type="disulfide bond" evidence="5">
    <location>
        <begin position="80"/>
        <end position="90"/>
    </location>
</feature>
<keyword evidence="4 5" id="KW-1015">Disulfide bond</keyword>
<gene>
    <name evidence="6" type="ORF">BUALT_Bualt15G0087200</name>
</gene>
<dbReference type="Gene3D" id="1.10.287.1130">
    <property type="entry name" value="CytochromE C oxidase copper chaperone"/>
    <property type="match status" value="1"/>
</dbReference>